<keyword evidence="3" id="KW-1185">Reference proteome</keyword>
<keyword evidence="1" id="KW-1133">Transmembrane helix</keyword>
<reference evidence="2" key="1">
    <citation type="submission" date="2022-01" db="EMBL/GenBank/DDBJ databases">
        <title>Complete genome of Methanomicrobium antiquum DSM 21220.</title>
        <authorList>
            <person name="Chen S.-C."/>
            <person name="You Y.-T."/>
            <person name="Zhou Y.-Z."/>
            <person name="Lai M.-C."/>
        </authorList>
    </citation>
    <scope>NUCLEOTIDE SEQUENCE</scope>
    <source>
        <strain evidence="2">DSM 21220</strain>
    </source>
</reference>
<organism evidence="2 3">
    <name type="scientific">Methanomicrobium antiquum</name>
    <dbReference type="NCBI Taxonomy" id="487686"/>
    <lineage>
        <taxon>Archaea</taxon>
        <taxon>Methanobacteriati</taxon>
        <taxon>Methanobacteriota</taxon>
        <taxon>Stenosarchaea group</taxon>
        <taxon>Methanomicrobia</taxon>
        <taxon>Methanomicrobiales</taxon>
        <taxon>Methanomicrobiaceae</taxon>
        <taxon>Methanomicrobium</taxon>
    </lineage>
</organism>
<dbReference type="Proteomes" id="UP001218895">
    <property type="component" value="Chromosome"/>
</dbReference>
<evidence type="ECO:0000256" key="1">
    <source>
        <dbReference type="SAM" id="Phobius"/>
    </source>
</evidence>
<name>A0AAF0FQW1_9EURY</name>
<sequence length="285" mass="33255">MELMDYYKEAKKIWKKFEILLLIIIIVIGFAIAYWLAPLSGDLGDIVYNLGIFISTVFAVQLIYEIIFKKNDQEFYKTELIQIWEEKIPEIVKSGIIFYEDGRRPPDEKLNFYQEAEKEIIEVAATFHSFTTKFSSVPDSKFKIPILSLMKKGVNIKLYLLDPESESASAYQNCTPDNDDIINKVHLSIESLQIIIKELNESSDLGKMELYTYNYIPLLNGVFLDFVEDESQNSRAFVSHYLPYMEKRSENPGFYFTKKQNPQLFGKYSFFIKKLKENGKLVENL</sequence>
<dbReference type="AlphaFoldDB" id="A0AAF0FQW1"/>
<dbReference type="EMBL" id="CP091092">
    <property type="protein sequence ID" value="WFN36917.1"/>
    <property type="molecule type" value="Genomic_DNA"/>
</dbReference>
<accession>A0AAF0FQW1</accession>
<feature type="transmembrane region" description="Helical" evidence="1">
    <location>
        <begin position="46"/>
        <end position="67"/>
    </location>
</feature>
<dbReference type="KEGG" id="manq:L1994_00530"/>
<keyword evidence="1" id="KW-0472">Membrane</keyword>
<protein>
    <submittedName>
        <fullName evidence="2">Uncharacterized protein</fullName>
    </submittedName>
</protein>
<keyword evidence="1" id="KW-0812">Transmembrane</keyword>
<feature type="transmembrane region" description="Helical" evidence="1">
    <location>
        <begin position="20"/>
        <end position="40"/>
    </location>
</feature>
<dbReference type="RefSeq" id="WP_278099754.1">
    <property type="nucleotide sequence ID" value="NZ_CP091092.1"/>
</dbReference>
<proteinExistence type="predicted"/>
<gene>
    <name evidence="2" type="ORF">L1994_00530</name>
</gene>
<evidence type="ECO:0000313" key="2">
    <source>
        <dbReference type="EMBL" id="WFN36917.1"/>
    </source>
</evidence>
<evidence type="ECO:0000313" key="3">
    <source>
        <dbReference type="Proteomes" id="UP001218895"/>
    </source>
</evidence>
<dbReference type="GeneID" id="79948836"/>